<dbReference type="EMBL" id="KV428146">
    <property type="protein sequence ID" value="KZT35271.1"/>
    <property type="molecule type" value="Genomic_DNA"/>
</dbReference>
<dbReference type="Proteomes" id="UP000076798">
    <property type="component" value="Unassembled WGS sequence"/>
</dbReference>
<feature type="transmembrane region" description="Helical" evidence="1">
    <location>
        <begin position="38"/>
        <end position="58"/>
    </location>
</feature>
<dbReference type="AlphaFoldDB" id="A0A166AFI5"/>
<keyword evidence="1" id="KW-1133">Transmembrane helix</keyword>
<reference evidence="2 3" key="1">
    <citation type="journal article" date="2016" name="Mol. Biol. Evol.">
        <title>Comparative Genomics of Early-Diverging Mushroom-Forming Fungi Provides Insights into the Origins of Lignocellulose Decay Capabilities.</title>
        <authorList>
            <person name="Nagy L.G."/>
            <person name="Riley R."/>
            <person name="Tritt A."/>
            <person name="Adam C."/>
            <person name="Daum C."/>
            <person name="Floudas D."/>
            <person name="Sun H."/>
            <person name="Yadav J.S."/>
            <person name="Pangilinan J."/>
            <person name="Larsson K.H."/>
            <person name="Matsuura K."/>
            <person name="Barry K."/>
            <person name="Labutti K."/>
            <person name="Kuo R."/>
            <person name="Ohm R.A."/>
            <person name="Bhattacharya S.S."/>
            <person name="Shirouzu T."/>
            <person name="Yoshinaga Y."/>
            <person name="Martin F.M."/>
            <person name="Grigoriev I.V."/>
            <person name="Hibbett D.S."/>
        </authorList>
    </citation>
    <scope>NUCLEOTIDE SEQUENCE [LARGE SCALE GENOMIC DNA]</scope>
    <source>
        <strain evidence="2 3">HHB10207 ss-3</strain>
    </source>
</reference>
<keyword evidence="1" id="KW-0812">Transmembrane</keyword>
<sequence>MFPRSLSVCGCWALSVSGTTCSIEGRHHGPATDSDFPSVFATLFFCLAFVFTFLQACLTNNRTRDVLRNPEYGLLPCWWPKLGLSSPCTRSQVKPSDLFSLFIRADLWFQHLPSPITAFSHQERGHAAQKFNTP</sequence>
<accession>A0A166AFI5</accession>
<evidence type="ECO:0000256" key="1">
    <source>
        <dbReference type="SAM" id="Phobius"/>
    </source>
</evidence>
<organism evidence="2 3">
    <name type="scientific">Sistotremastrum suecicum HHB10207 ss-3</name>
    <dbReference type="NCBI Taxonomy" id="1314776"/>
    <lineage>
        <taxon>Eukaryota</taxon>
        <taxon>Fungi</taxon>
        <taxon>Dikarya</taxon>
        <taxon>Basidiomycota</taxon>
        <taxon>Agaricomycotina</taxon>
        <taxon>Agaricomycetes</taxon>
        <taxon>Sistotremastrales</taxon>
        <taxon>Sistotremastraceae</taxon>
        <taxon>Sistotremastrum</taxon>
    </lineage>
</organism>
<proteinExistence type="predicted"/>
<gene>
    <name evidence="2" type="ORF">SISSUDRAFT_189567</name>
</gene>
<protein>
    <submittedName>
        <fullName evidence="2">Uncharacterized protein</fullName>
    </submittedName>
</protein>
<evidence type="ECO:0000313" key="3">
    <source>
        <dbReference type="Proteomes" id="UP000076798"/>
    </source>
</evidence>
<evidence type="ECO:0000313" key="2">
    <source>
        <dbReference type="EMBL" id="KZT35271.1"/>
    </source>
</evidence>
<keyword evidence="1" id="KW-0472">Membrane</keyword>
<name>A0A166AFI5_9AGAM</name>
<keyword evidence="3" id="KW-1185">Reference proteome</keyword>